<dbReference type="GO" id="GO:0042276">
    <property type="term" value="P:error-prone translesion synthesis"/>
    <property type="evidence" value="ECO:0007669"/>
    <property type="project" value="TreeGrafter"/>
</dbReference>
<evidence type="ECO:0000256" key="4">
    <source>
        <dbReference type="ARBA" id="ARBA00010945"/>
    </source>
</evidence>
<dbReference type="Proteomes" id="UP001487740">
    <property type="component" value="Unassembled WGS sequence"/>
</dbReference>
<keyword evidence="9" id="KW-0227">DNA damage</keyword>
<dbReference type="InterPro" id="IPR001126">
    <property type="entry name" value="UmuC"/>
</dbReference>
<accession>A0AAW0SUN6</accession>
<evidence type="ECO:0000256" key="2">
    <source>
        <dbReference type="ARBA" id="ARBA00001946"/>
    </source>
</evidence>
<keyword evidence="13" id="KW-0234">DNA repair</keyword>
<dbReference type="Gene3D" id="3.30.70.270">
    <property type="match status" value="1"/>
</dbReference>
<feature type="compositionally biased region" description="Acidic residues" evidence="17">
    <location>
        <begin position="177"/>
        <end position="187"/>
    </location>
</feature>
<evidence type="ECO:0000256" key="10">
    <source>
        <dbReference type="ARBA" id="ARBA00022771"/>
    </source>
</evidence>
<feature type="domain" description="UBZ3-type" evidence="19">
    <location>
        <begin position="744"/>
        <end position="778"/>
    </location>
</feature>
<dbReference type="FunFam" id="3.40.1170.60:FF:000003">
    <property type="entry name" value="DNA polymerase eta"/>
    <property type="match status" value="1"/>
</dbReference>
<dbReference type="InterPro" id="IPR043128">
    <property type="entry name" value="Rev_trsase/Diguanyl_cyclase"/>
</dbReference>
<proteinExistence type="inferred from homology"/>
<dbReference type="Gene3D" id="3.30.1490.100">
    <property type="entry name" value="DNA polymerase, Y-family, little finger domain"/>
    <property type="match status" value="1"/>
</dbReference>
<keyword evidence="8" id="KW-0479">Metal-binding</keyword>
<evidence type="ECO:0000256" key="17">
    <source>
        <dbReference type="SAM" id="MobiDB-lite"/>
    </source>
</evidence>
<evidence type="ECO:0000256" key="1">
    <source>
        <dbReference type="ARBA" id="ARBA00001936"/>
    </source>
</evidence>
<dbReference type="SUPFAM" id="SSF56672">
    <property type="entry name" value="DNA/RNA polymerases"/>
    <property type="match status" value="1"/>
</dbReference>
<evidence type="ECO:0000256" key="5">
    <source>
        <dbReference type="ARBA" id="ARBA00012417"/>
    </source>
</evidence>
<feature type="region of interest" description="Disordered" evidence="17">
    <location>
        <begin position="172"/>
        <end position="194"/>
    </location>
</feature>
<dbReference type="PANTHER" id="PTHR45873">
    <property type="entry name" value="DNA POLYMERASE ETA"/>
    <property type="match status" value="1"/>
</dbReference>
<comment type="caution">
    <text evidence="20">The sequence shown here is derived from an EMBL/GenBank/DDBJ whole genome shotgun (WGS) entry which is preliminary data.</text>
</comment>
<dbReference type="Gene3D" id="3.40.1170.60">
    <property type="match status" value="1"/>
</dbReference>
<keyword evidence="21" id="KW-1185">Reference proteome</keyword>
<evidence type="ECO:0000256" key="14">
    <source>
        <dbReference type="ARBA" id="ARBA00023242"/>
    </source>
</evidence>
<evidence type="ECO:0000256" key="8">
    <source>
        <dbReference type="ARBA" id="ARBA00022723"/>
    </source>
</evidence>
<dbReference type="Pfam" id="PF11799">
    <property type="entry name" value="IMS_C"/>
    <property type="match status" value="1"/>
</dbReference>
<evidence type="ECO:0000313" key="20">
    <source>
        <dbReference type="EMBL" id="KAK8378420.1"/>
    </source>
</evidence>
<evidence type="ECO:0000256" key="16">
    <source>
        <dbReference type="ARBA" id="ARBA00049244"/>
    </source>
</evidence>
<dbReference type="GO" id="GO:0006281">
    <property type="term" value="P:DNA repair"/>
    <property type="evidence" value="ECO:0007669"/>
    <property type="project" value="UniProtKB-KW"/>
</dbReference>
<dbReference type="Pfam" id="PF00817">
    <property type="entry name" value="IMS"/>
    <property type="match status" value="1"/>
</dbReference>
<dbReference type="EC" id="2.7.7.7" evidence="5"/>
<dbReference type="GO" id="GO:0003887">
    <property type="term" value="F:DNA-directed DNA polymerase activity"/>
    <property type="evidence" value="ECO:0007669"/>
    <property type="project" value="UniProtKB-EC"/>
</dbReference>
<feature type="region of interest" description="Disordered" evidence="17">
    <location>
        <begin position="782"/>
        <end position="809"/>
    </location>
</feature>
<feature type="domain" description="UmuC" evidence="18">
    <location>
        <begin position="6"/>
        <end position="271"/>
    </location>
</feature>
<dbReference type="AlphaFoldDB" id="A0AAW0SUN6"/>
<dbReference type="Pfam" id="PF18439">
    <property type="entry name" value="zf_UBZ"/>
    <property type="match status" value="1"/>
</dbReference>
<feature type="compositionally biased region" description="Polar residues" evidence="17">
    <location>
        <begin position="523"/>
        <end position="544"/>
    </location>
</feature>
<feature type="region of interest" description="Disordered" evidence="17">
    <location>
        <begin position="625"/>
        <end position="662"/>
    </location>
</feature>
<dbReference type="GO" id="GO:0005657">
    <property type="term" value="C:replication fork"/>
    <property type="evidence" value="ECO:0007669"/>
    <property type="project" value="TreeGrafter"/>
</dbReference>
<keyword evidence="11" id="KW-0862">Zinc</keyword>
<comment type="subcellular location">
    <subcellularLocation>
        <location evidence="3">Nucleus</location>
    </subcellularLocation>
</comment>
<dbReference type="GO" id="GO:0008270">
    <property type="term" value="F:zinc ion binding"/>
    <property type="evidence" value="ECO:0007669"/>
    <property type="project" value="UniProtKB-KW"/>
</dbReference>
<dbReference type="Pfam" id="PF21704">
    <property type="entry name" value="POLH-Rev1_HhH"/>
    <property type="match status" value="1"/>
</dbReference>
<comment type="cofactor">
    <cofactor evidence="1">
        <name>Mn(2+)</name>
        <dbReference type="ChEBI" id="CHEBI:29035"/>
    </cofactor>
</comment>
<sequence length="891" mass="97513">MTERVVVLVDMDCFYVQVEEREQPHLRGKPAAVVQYNSWRGGGIIAVNYEARGFGVKRGMRGDQARERCPDIQLVQVPVSRGKADLTKYREAGKEVINVLVEFSDCVERASIDEAYVDLTSVVDRRMAEVEERVSAAALPSTWVVGYSGEEEVEGEKGDREASLNKWVAGLNQEDKPELEEEEEEDEEMRRGRSRSKADLRLALAAAHCEEMRRAVFTRTSFKCSAGIAHNKMLAKLSCGLHKPNQQTVLPQGKVQTLWDGLPLGKVRNLGGKLGDSLTETLGCVTMGDLSRVSLSRLAVHYDHKTAHWLHSLGRGIDTGGCHNFQGRETLDTPDKVRKWTRSLADELSERLEADKASNKRTARTLTVGVRLDGDDRWCSFTRSCRLPSYDAERICRVSLALFHHTNIAATPDVWSPSIKHISLSAGKFQDLAGSGSANIQEMFRKAERKGSATTPIPATAPNAPAKLSNVSARFFPSKTSSNSTSPPSPSSSSSSSSSSSPSSPNNNTQEEGEEDSLLDDSNTQAVMPSQSQALEETPSQSAASIRPQAEELTKRMAAKVKQETSDQQTESAREVVQGSAKSDINLEAHTSGNGYSGRGNSATDKTAGLQLNRRDGGVTESAISHVEADTGTTNQDPQNSARGERDSTTAETRPGTSDDSARECQVLALELFPDLDNVDTSLLPLLPENLRAEVEALLARHCKNTTQHCTGDATHSALPEPQETRGIMKYISRSPKKHAEKDGGSDLVQCKECQRFVSPFDLPEHLDFHVALKLQSDLRQSGAGSEGAGRVVTGRGKKRGRPSRQEAIGKKIQKLDASNREGTARHLDVFLRRLLDAPPPSTFYASCCREKRNYLIAIKVTPENHVKGDRTVPLALIPDLVYASGPLRIR</sequence>
<dbReference type="PANTHER" id="PTHR45873:SF1">
    <property type="entry name" value="DNA POLYMERASE ETA"/>
    <property type="match status" value="1"/>
</dbReference>
<feature type="compositionally biased region" description="Low complexity" evidence="17">
    <location>
        <begin position="477"/>
        <end position="509"/>
    </location>
</feature>
<comment type="catalytic activity">
    <reaction evidence="16">
        <text>DNA(n) + a 2'-deoxyribonucleoside 5'-triphosphate = DNA(n+1) + diphosphate</text>
        <dbReference type="Rhea" id="RHEA:22508"/>
        <dbReference type="Rhea" id="RHEA-COMP:17339"/>
        <dbReference type="Rhea" id="RHEA-COMP:17340"/>
        <dbReference type="ChEBI" id="CHEBI:33019"/>
        <dbReference type="ChEBI" id="CHEBI:61560"/>
        <dbReference type="ChEBI" id="CHEBI:173112"/>
        <dbReference type="EC" id="2.7.7.7"/>
    </reaction>
</comment>
<evidence type="ECO:0000256" key="3">
    <source>
        <dbReference type="ARBA" id="ARBA00004123"/>
    </source>
</evidence>
<evidence type="ECO:0000256" key="6">
    <source>
        <dbReference type="ARBA" id="ARBA00022679"/>
    </source>
</evidence>
<dbReference type="InterPro" id="IPR052230">
    <property type="entry name" value="DNA_polymerase_eta"/>
</dbReference>
<dbReference type="InterPro" id="IPR041298">
    <property type="entry name" value="UBZ3"/>
</dbReference>
<protein>
    <recommendedName>
        <fullName evidence="15">DNA polymerase eta</fullName>
        <ecNumber evidence="5">2.7.7.7</ecNumber>
    </recommendedName>
</protein>
<comment type="cofactor">
    <cofactor evidence="2">
        <name>Mg(2+)</name>
        <dbReference type="ChEBI" id="CHEBI:18420"/>
    </cofactor>
</comment>
<dbReference type="PIRSF" id="PIRSF036603">
    <property type="entry name" value="DPol_eta"/>
    <property type="match status" value="1"/>
</dbReference>
<evidence type="ECO:0000256" key="11">
    <source>
        <dbReference type="ARBA" id="ARBA00022833"/>
    </source>
</evidence>
<feature type="compositionally biased region" description="Basic and acidic residues" evidence="17">
    <location>
        <begin position="549"/>
        <end position="565"/>
    </location>
</feature>
<evidence type="ECO:0000256" key="15">
    <source>
        <dbReference type="ARBA" id="ARBA00044975"/>
    </source>
</evidence>
<feature type="compositionally biased region" description="Polar residues" evidence="17">
    <location>
        <begin position="650"/>
        <end position="659"/>
    </location>
</feature>
<organism evidence="20 21">
    <name type="scientific">Scylla paramamosain</name>
    <name type="common">Mud crab</name>
    <dbReference type="NCBI Taxonomy" id="85552"/>
    <lineage>
        <taxon>Eukaryota</taxon>
        <taxon>Metazoa</taxon>
        <taxon>Ecdysozoa</taxon>
        <taxon>Arthropoda</taxon>
        <taxon>Crustacea</taxon>
        <taxon>Multicrustacea</taxon>
        <taxon>Malacostraca</taxon>
        <taxon>Eumalacostraca</taxon>
        <taxon>Eucarida</taxon>
        <taxon>Decapoda</taxon>
        <taxon>Pleocyemata</taxon>
        <taxon>Brachyura</taxon>
        <taxon>Eubrachyura</taxon>
        <taxon>Portunoidea</taxon>
        <taxon>Portunidae</taxon>
        <taxon>Portuninae</taxon>
        <taxon>Scylla</taxon>
    </lineage>
</organism>
<dbReference type="GO" id="GO:0003684">
    <property type="term" value="F:damaged DNA binding"/>
    <property type="evidence" value="ECO:0007669"/>
    <property type="project" value="InterPro"/>
</dbReference>
<evidence type="ECO:0000313" key="21">
    <source>
        <dbReference type="Proteomes" id="UP001487740"/>
    </source>
</evidence>
<gene>
    <name evidence="20" type="ORF">O3P69_011130</name>
</gene>
<keyword evidence="12" id="KW-0460">Magnesium</keyword>
<dbReference type="SUPFAM" id="SSF100879">
    <property type="entry name" value="Lesion bypass DNA polymerase (Y-family), little finger domain"/>
    <property type="match status" value="1"/>
</dbReference>
<dbReference type="InterPro" id="IPR043502">
    <property type="entry name" value="DNA/RNA_pol_sf"/>
</dbReference>
<dbReference type="GO" id="GO:0035861">
    <property type="term" value="C:site of double-strand break"/>
    <property type="evidence" value="ECO:0007669"/>
    <property type="project" value="TreeGrafter"/>
</dbReference>
<evidence type="ECO:0000256" key="12">
    <source>
        <dbReference type="ARBA" id="ARBA00022842"/>
    </source>
</evidence>
<evidence type="ECO:0000256" key="9">
    <source>
        <dbReference type="ARBA" id="ARBA00022763"/>
    </source>
</evidence>
<evidence type="ECO:0000259" key="18">
    <source>
        <dbReference type="PROSITE" id="PS50173"/>
    </source>
</evidence>
<dbReference type="InterPro" id="IPR036775">
    <property type="entry name" value="DNA_pol_Y-fam_lit_finger_sf"/>
</dbReference>
<evidence type="ECO:0000256" key="13">
    <source>
        <dbReference type="ARBA" id="ARBA00023204"/>
    </source>
</evidence>
<dbReference type="FunFam" id="1.10.150.20:FF:000014">
    <property type="entry name" value="Polymerase (DNA directed), eta"/>
    <property type="match status" value="1"/>
</dbReference>
<evidence type="ECO:0000256" key="7">
    <source>
        <dbReference type="ARBA" id="ARBA00022695"/>
    </source>
</evidence>
<name>A0AAW0SUN6_SCYPA</name>
<dbReference type="GO" id="GO:0005634">
    <property type="term" value="C:nucleus"/>
    <property type="evidence" value="ECO:0007669"/>
    <property type="project" value="UniProtKB-SubCell"/>
</dbReference>
<dbReference type="Gene3D" id="1.10.150.20">
    <property type="entry name" value="5' to 3' exonuclease, C-terminal subdomain"/>
    <property type="match status" value="1"/>
</dbReference>
<keyword evidence="7" id="KW-0548">Nucleotidyltransferase</keyword>
<keyword evidence="14" id="KW-0539">Nucleus</keyword>
<dbReference type="InterPro" id="IPR017961">
    <property type="entry name" value="DNA_pol_Y-fam_little_finger"/>
</dbReference>
<dbReference type="EMBL" id="JARAKH010000045">
    <property type="protein sequence ID" value="KAK8378420.1"/>
    <property type="molecule type" value="Genomic_DNA"/>
</dbReference>
<feature type="compositionally biased region" description="Polar residues" evidence="17">
    <location>
        <begin position="589"/>
        <end position="605"/>
    </location>
</feature>
<evidence type="ECO:0000259" key="19">
    <source>
        <dbReference type="PROSITE" id="PS51907"/>
    </source>
</evidence>
<dbReference type="GO" id="GO:0009411">
    <property type="term" value="P:response to UV"/>
    <property type="evidence" value="ECO:0007669"/>
    <property type="project" value="UniProtKB-ARBA"/>
</dbReference>
<dbReference type="PROSITE" id="PS50173">
    <property type="entry name" value="UMUC"/>
    <property type="match status" value="1"/>
</dbReference>
<reference evidence="20 21" key="1">
    <citation type="submission" date="2023-03" db="EMBL/GenBank/DDBJ databases">
        <title>High-quality genome of Scylla paramamosain provides insights in environmental adaptation.</title>
        <authorList>
            <person name="Zhang L."/>
        </authorList>
    </citation>
    <scope>NUCLEOTIDE SEQUENCE [LARGE SCALE GENOMIC DNA]</scope>
    <source>
        <strain evidence="20">LZ_2023a</strain>
        <tissue evidence="20">Muscle</tissue>
    </source>
</reference>
<dbReference type="PROSITE" id="PS51907">
    <property type="entry name" value="ZF_UBZ3"/>
    <property type="match status" value="1"/>
</dbReference>
<keyword evidence="10" id="KW-0863">Zinc-finger</keyword>
<feature type="region of interest" description="Disordered" evidence="17">
    <location>
        <begin position="447"/>
        <end position="606"/>
    </location>
</feature>
<feature type="compositionally biased region" description="Low complexity" evidence="17">
    <location>
        <begin position="453"/>
        <end position="466"/>
    </location>
</feature>
<comment type="similarity">
    <text evidence="4">Belongs to the DNA polymerase type-Y family.</text>
</comment>
<feature type="compositionally biased region" description="Polar residues" evidence="17">
    <location>
        <begin position="631"/>
        <end position="642"/>
    </location>
</feature>
<keyword evidence="6" id="KW-0808">Transferase</keyword>